<name>A0A381S9P4_9ZZZZ</name>
<evidence type="ECO:0008006" key="4">
    <source>
        <dbReference type="Google" id="ProtNLM"/>
    </source>
</evidence>
<keyword evidence="2" id="KW-0663">Pyridoxal phosphate</keyword>
<protein>
    <recommendedName>
        <fullName evidence="4">Glutamate-1-semialdehyde 2,1-aminomutase</fullName>
    </recommendedName>
</protein>
<dbReference type="InterPro" id="IPR015421">
    <property type="entry name" value="PyrdxlP-dep_Trfase_major"/>
</dbReference>
<sequence>MSSSNTKKSHQLLKRAKEVIPGGVFGHYKYAIRDAGPVFFSKAEGSHFWDVDDNEYIDLMCAYGPSILGYNHPEVDEAAKTQYGLGNTVSLASPVMIDLATELVDLVDAADWALFGKNGGDSTSLAVMIAREATGREKIIKVRDGYHGVAPWMQPEGSPGTLSSATDQVLTVEWNDLDSFEKTISDHPNEIACFISSPYNHPAFRDNELPQEGYWQKVSSLCKKNGIILIVDDVRAGFRINISGSNVAYGFKPDLICFGKAIANGYPLSALVGSNDLKDTAEKVYFTGTQFFSAAPMAAAKATLLELRKSDAANKMTDFGERLNKALIKTAKDCGFKLVASGIPAMPYYRLDGVDRETHFSWIDHCTKNGVYMVGWHNHFISTAHTNEDLVGIEESAKKAFTALGNSKTEKV</sequence>
<dbReference type="PANTHER" id="PTHR43713:SF3">
    <property type="entry name" value="GLUTAMATE-1-SEMIALDEHYDE 2,1-AMINOMUTASE 1, CHLOROPLASTIC-RELATED"/>
    <property type="match status" value="1"/>
</dbReference>
<evidence type="ECO:0000313" key="3">
    <source>
        <dbReference type="EMBL" id="SUZ97833.1"/>
    </source>
</evidence>
<dbReference type="SUPFAM" id="SSF53383">
    <property type="entry name" value="PLP-dependent transferases"/>
    <property type="match status" value="1"/>
</dbReference>
<dbReference type="Gene3D" id="3.90.1150.10">
    <property type="entry name" value="Aspartate Aminotransferase, domain 1"/>
    <property type="match status" value="1"/>
</dbReference>
<dbReference type="GO" id="GO:0030170">
    <property type="term" value="F:pyridoxal phosphate binding"/>
    <property type="evidence" value="ECO:0007669"/>
    <property type="project" value="InterPro"/>
</dbReference>
<accession>A0A381S9P4</accession>
<dbReference type="GO" id="GO:0008483">
    <property type="term" value="F:transaminase activity"/>
    <property type="evidence" value="ECO:0007669"/>
    <property type="project" value="InterPro"/>
</dbReference>
<dbReference type="PANTHER" id="PTHR43713">
    <property type="entry name" value="GLUTAMATE-1-SEMIALDEHYDE 2,1-AMINOMUTASE"/>
    <property type="match status" value="1"/>
</dbReference>
<evidence type="ECO:0000256" key="1">
    <source>
        <dbReference type="ARBA" id="ARBA00001933"/>
    </source>
</evidence>
<comment type="cofactor">
    <cofactor evidence="1">
        <name>pyridoxal 5'-phosphate</name>
        <dbReference type="ChEBI" id="CHEBI:597326"/>
    </cofactor>
</comment>
<proteinExistence type="predicted"/>
<dbReference type="AlphaFoldDB" id="A0A381S9P4"/>
<dbReference type="InterPro" id="IPR015422">
    <property type="entry name" value="PyrdxlP-dep_Trfase_small"/>
</dbReference>
<dbReference type="Gene3D" id="3.40.640.10">
    <property type="entry name" value="Type I PLP-dependent aspartate aminotransferase-like (Major domain)"/>
    <property type="match status" value="1"/>
</dbReference>
<organism evidence="3">
    <name type="scientific">marine metagenome</name>
    <dbReference type="NCBI Taxonomy" id="408172"/>
    <lineage>
        <taxon>unclassified sequences</taxon>
        <taxon>metagenomes</taxon>
        <taxon>ecological metagenomes</taxon>
    </lineage>
</organism>
<dbReference type="InterPro" id="IPR005814">
    <property type="entry name" value="Aminotrans_3"/>
</dbReference>
<dbReference type="InterPro" id="IPR015424">
    <property type="entry name" value="PyrdxlP-dep_Trfase"/>
</dbReference>
<dbReference type="EMBL" id="UINC01002545">
    <property type="protein sequence ID" value="SUZ97833.1"/>
    <property type="molecule type" value="Genomic_DNA"/>
</dbReference>
<gene>
    <name evidence="3" type="ORF">METZ01_LOCUS50687</name>
</gene>
<evidence type="ECO:0000256" key="2">
    <source>
        <dbReference type="ARBA" id="ARBA00022898"/>
    </source>
</evidence>
<reference evidence="3" key="1">
    <citation type="submission" date="2018-05" db="EMBL/GenBank/DDBJ databases">
        <authorList>
            <person name="Lanie J.A."/>
            <person name="Ng W.-L."/>
            <person name="Kazmierczak K.M."/>
            <person name="Andrzejewski T.M."/>
            <person name="Davidsen T.M."/>
            <person name="Wayne K.J."/>
            <person name="Tettelin H."/>
            <person name="Glass J.I."/>
            <person name="Rusch D."/>
            <person name="Podicherti R."/>
            <person name="Tsui H.-C.T."/>
            <person name="Winkler M.E."/>
        </authorList>
    </citation>
    <scope>NUCLEOTIDE SEQUENCE</scope>
</reference>
<dbReference type="Pfam" id="PF00202">
    <property type="entry name" value="Aminotran_3"/>
    <property type="match status" value="1"/>
</dbReference>